<keyword evidence="3" id="KW-1185">Reference proteome</keyword>
<comment type="caution">
    <text evidence="2">The sequence shown here is derived from an EMBL/GenBank/DDBJ whole genome shotgun (WGS) entry which is preliminary data.</text>
</comment>
<dbReference type="SMART" id="SM00278">
    <property type="entry name" value="HhH1"/>
    <property type="match status" value="2"/>
</dbReference>
<accession>A0ABT7U9A0</accession>
<protein>
    <submittedName>
        <fullName evidence="2">Helix-hairpin-helix domain-containing protein</fullName>
    </submittedName>
</protein>
<evidence type="ECO:0000259" key="1">
    <source>
        <dbReference type="SMART" id="SM00278"/>
    </source>
</evidence>
<dbReference type="InterPro" id="IPR003583">
    <property type="entry name" value="Hlx-hairpin-Hlx_DNA-bd_motif"/>
</dbReference>
<dbReference type="InterPro" id="IPR051675">
    <property type="entry name" value="Endo/Exo/Phosphatase_dom_1"/>
</dbReference>
<reference evidence="2" key="2">
    <citation type="submission" date="2023-06" db="EMBL/GenBank/DDBJ databases">
        <authorList>
            <person name="Zeman M."/>
            <person name="Kubasova T."/>
            <person name="Jahodarova E."/>
            <person name="Nykrynova M."/>
            <person name="Rychlik I."/>
        </authorList>
    </citation>
    <scope>NUCLEOTIDE SEQUENCE</scope>
    <source>
        <strain evidence="2">ET39</strain>
    </source>
</reference>
<dbReference type="InterPro" id="IPR004509">
    <property type="entry name" value="Competence_ComEA_HhH"/>
</dbReference>
<gene>
    <name evidence="2" type="ORF">QUV96_00945</name>
</gene>
<dbReference type="EMBL" id="JAUDCG010000003">
    <property type="protein sequence ID" value="MDM8156199.1"/>
    <property type="molecule type" value="Genomic_DNA"/>
</dbReference>
<name>A0ABT7U9A0_9FIRM</name>
<dbReference type="InterPro" id="IPR010994">
    <property type="entry name" value="RuvA_2-like"/>
</dbReference>
<dbReference type="NCBIfam" id="TIGR00426">
    <property type="entry name" value="competence protein ComEA helix-hairpin-helix repeat region"/>
    <property type="match status" value="1"/>
</dbReference>
<organism evidence="2 3">
    <name type="scientific">Amedibacillus dolichus</name>
    <dbReference type="NCBI Taxonomy" id="31971"/>
    <lineage>
        <taxon>Bacteria</taxon>
        <taxon>Bacillati</taxon>
        <taxon>Bacillota</taxon>
        <taxon>Erysipelotrichia</taxon>
        <taxon>Erysipelotrichales</taxon>
        <taxon>Erysipelotrichaceae</taxon>
        <taxon>Amedibacillus</taxon>
    </lineage>
</organism>
<feature type="domain" description="Helix-hairpin-helix DNA-binding motif class 1" evidence="1">
    <location>
        <begin position="137"/>
        <end position="156"/>
    </location>
</feature>
<dbReference type="Gene3D" id="1.10.150.320">
    <property type="entry name" value="Photosystem II 12 kDa extrinsic protein"/>
    <property type="match status" value="1"/>
</dbReference>
<dbReference type="RefSeq" id="WP_289606670.1">
    <property type="nucleotide sequence ID" value="NZ_JAUDCG010000003.1"/>
</dbReference>
<proteinExistence type="predicted"/>
<dbReference type="InterPro" id="IPR019554">
    <property type="entry name" value="Soluble_ligand-bd"/>
</dbReference>
<dbReference type="PANTHER" id="PTHR21180:SF32">
    <property type="entry name" value="ENDONUCLEASE_EXONUCLEASE_PHOSPHATASE FAMILY DOMAIN-CONTAINING PROTEIN 1"/>
    <property type="match status" value="1"/>
</dbReference>
<evidence type="ECO:0000313" key="3">
    <source>
        <dbReference type="Proteomes" id="UP001529340"/>
    </source>
</evidence>
<sequence length="159" mass="17079">MKQGIIGSLLAVLFGFCLLPSVANTWTPQDFVRLVKTVEVKGEVAAPGVYEVAWDADVETILAAAGGAGEEADLSGIRLSQIVANESVIVIPKKSEQPKISINSASLEELDTLDGIGPAIAQRIIDYREEHPFSSLEELKNVKGIGDKLYDKIKDSITL</sequence>
<evidence type="ECO:0000313" key="2">
    <source>
        <dbReference type="EMBL" id="MDM8156199.1"/>
    </source>
</evidence>
<reference evidence="2" key="1">
    <citation type="submission" date="2023-06" db="EMBL/GenBank/DDBJ databases">
        <title>Identification and characterization of horizontal gene transfer across gut microbiota members of farm animals based on homology search.</title>
        <authorList>
            <person name="Schwarzerova J."/>
            <person name="Nykrynova M."/>
            <person name="Jureckova K."/>
            <person name="Cejkova D."/>
            <person name="Rychlik I."/>
        </authorList>
    </citation>
    <scope>NUCLEOTIDE SEQUENCE</scope>
    <source>
        <strain evidence="2">ET39</strain>
    </source>
</reference>
<dbReference type="Pfam" id="PF12836">
    <property type="entry name" value="HHH_3"/>
    <property type="match status" value="1"/>
</dbReference>
<dbReference type="Pfam" id="PF10531">
    <property type="entry name" value="SLBB"/>
    <property type="match status" value="1"/>
</dbReference>
<feature type="domain" description="Helix-hairpin-helix DNA-binding motif class 1" evidence="1">
    <location>
        <begin position="108"/>
        <end position="127"/>
    </location>
</feature>
<dbReference type="SUPFAM" id="SSF47781">
    <property type="entry name" value="RuvA domain 2-like"/>
    <property type="match status" value="1"/>
</dbReference>
<dbReference type="PANTHER" id="PTHR21180">
    <property type="entry name" value="ENDONUCLEASE/EXONUCLEASE/PHOSPHATASE FAMILY DOMAIN-CONTAINING PROTEIN 1"/>
    <property type="match status" value="1"/>
</dbReference>
<dbReference type="Proteomes" id="UP001529340">
    <property type="component" value="Unassembled WGS sequence"/>
</dbReference>